<reference evidence="2" key="1">
    <citation type="journal article" date="2019" name="Int. J. Syst. Evol. Microbiol.">
        <title>The Global Catalogue of Microorganisms (GCM) 10K type strain sequencing project: providing services to taxonomists for standard genome sequencing and annotation.</title>
        <authorList>
            <consortium name="The Broad Institute Genomics Platform"/>
            <consortium name="The Broad Institute Genome Sequencing Center for Infectious Disease"/>
            <person name="Wu L."/>
            <person name="Ma J."/>
        </authorList>
    </citation>
    <scope>NUCLEOTIDE SEQUENCE [LARGE SCALE GENOMIC DNA]</scope>
    <source>
        <strain evidence="2">JCM 16950</strain>
    </source>
</reference>
<proteinExistence type="predicted"/>
<accession>A0ABP7GCE8</accession>
<evidence type="ECO:0000313" key="2">
    <source>
        <dbReference type="Proteomes" id="UP001500540"/>
    </source>
</evidence>
<protein>
    <submittedName>
        <fullName evidence="1">Uncharacterized protein</fullName>
    </submittedName>
</protein>
<comment type="caution">
    <text evidence="1">The sequence shown here is derived from an EMBL/GenBank/DDBJ whole genome shotgun (WGS) entry which is preliminary data.</text>
</comment>
<evidence type="ECO:0000313" key="1">
    <source>
        <dbReference type="EMBL" id="GAA3762008.1"/>
    </source>
</evidence>
<sequence>MHTLQARRTAHRAAQDALGTLRVVKPTFAGQAQTVRVGHATYGLPPGYRCQLAQRGQLAYVLGYDGSVHVMTSHGEIVGMPTPLLALIRSHAFGQS</sequence>
<gene>
    <name evidence="1" type="ORF">GCM10022240_13250</name>
</gene>
<dbReference type="Proteomes" id="UP001500540">
    <property type="component" value="Unassembled WGS sequence"/>
</dbReference>
<keyword evidence="2" id="KW-1185">Reference proteome</keyword>
<dbReference type="EMBL" id="BAABAF010000004">
    <property type="protein sequence ID" value="GAA3762008.1"/>
    <property type="molecule type" value="Genomic_DNA"/>
</dbReference>
<organism evidence="1 2">
    <name type="scientific">Microbacterium kribbense</name>
    <dbReference type="NCBI Taxonomy" id="433645"/>
    <lineage>
        <taxon>Bacteria</taxon>
        <taxon>Bacillati</taxon>
        <taxon>Actinomycetota</taxon>
        <taxon>Actinomycetes</taxon>
        <taxon>Micrococcales</taxon>
        <taxon>Microbacteriaceae</taxon>
        <taxon>Microbacterium</taxon>
    </lineage>
</organism>
<name>A0ABP7GCE8_9MICO</name>